<dbReference type="SUPFAM" id="SSF48264">
    <property type="entry name" value="Cytochrome P450"/>
    <property type="match status" value="1"/>
</dbReference>
<dbReference type="InterPro" id="IPR017972">
    <property type="entry name" value="Cyt_P450_CS"/>
</dbReference>
<comment type="similarity">
    <text evidence="1 2">Belongs to the cytochrome P450 family.</text>
</comment>
<keyword evidence="2" id="KW-0560">Oxidoreductase</keyword>
<dbReference type="Pfam" id="PF00067">
    <property type="entry name" value="p450"/>
    <property type="match status" value="1"/>
</dbReference>
<comment type="caution">
    <text evidence="3">The sequence shown here is derived from an EMBL/GenBank/DDBJ whole genome shotgun (WGS) entry which is preliminary data.</text>
</comment>
<reference evidence="3" key="1">
    <citation type="submission" date="2022-03" db="EMBL/GenBank/DDBJ databases">
        <title>Streptomyces 7R015 and 7R016 isolated from Barleria lupulina in Thailand.</title>
        <authorList>
            <person name="Kanchanasin P."/>
            <person name="Phongsopitanun W."/>
            <person name="Tanasupawat S."/>
        </authorList>
    </citation>
    <scope>NUCLEOTIDE SEQUENCE</scope>
    <source>
        <strain evidence="3">7R015</strain>
    </source>
</reference>
<dbReference type="PANTHER" id="PTHR46696:SF4">
    <property type="entry name" value="BIOTIN BIOSYNTHESIS CYTOCHROME P450"/>
    <property type="match status" value="1"/>
</dbReference>
<accession>A0ABS9Y884</accession>
<evidence type="ECO:0000313" key="3">
    <source>
        <dbReference type="EMBL" id="MCI3273443.1"/>
    </source>
</evidence>
<organism evidence="3 4">
    <name type="scientific">Streptomyces cylindrosporus</name>
    <dbReference type="NCBI Taxonomy" id="2927583"/>
    <lineage>
        <taxon>Bacteria</taxon>
        <taxon>Bacillati</taxon>
        <taxon>Actinomycetota</taxon>
        <taxon>Actinomycetes</taxon>
        <taxon>Kitasatosporales</taxon>
        <taxon>Streptomycetaceae</taxon>
        <taxon>Streptomyces</taxon>
    </lineage>
</organism>
<keyword evidence="2" id="KW-0479">Metal-binding</keyword>
<dbReference type="InterPro" id="IPR001128">
    <property type="entry name" value="Cyt_P450"/>
</dbReference>
<keyword evidence="2" id="KW-0503">Monooxygenase</keyword>
<gene>
    <name evidence="3" type="ORF">MQP27_20305</name>
</gene>
<evidence type="ECO:0000256" key="2">
    <source>
        <dbReference type="RuleBase" id="RU000461"/>
    </source>
</evidence>
<dbReference type="InterPro" id="IPR002397">
    <property type="entry name" value="Cyt_P450_B"/>
</dbReference>
<dbReference type="EMBL" id="JALDAY010000006">
    <property type="protein sequence ID" value="MCI3273443.1"/>
    <property type="molecule type" value="Genomic_DNA"/>
</dbReference>
<keyword evidence="4" id="KW-1185">Reference proteome</keyword>
<dbReference type="Proteomes" id="UP001165269">
    <property type="component" value="Unassembled WGS sequence"/>
</dbReference>
<keyword evidence="2" id="KW-0349">Heme</keyword>
<sequence length="429" mass="47880">MSAREDVDFFSEASLIENPYPYFDDLRSTCPVLPLPHLGVVAVTGYDAATEVYRDPATFSSCNSVVGPFAEFPVPLEGDDIGEIVDRHRGQLPMHEHMVTMDPPAHTRERALLMKLITPKRLKENEEFIRRLAERQVDGFIAAGRCEFVRDYAQPFALIVVADLLGVPETDHDRFRERFGLTAAPGAITGEQVGDGGDLNALSWLDEWFARYVEDRRRQPQRDVLTDLALATYPDGGTPEVAEVVRSATFLFAAGQETTARLLAAALKYLAEHPGSQDELREHPERIPDFVEETLRLESPVKTDFRLALRSTTVAGVEVKAGTPVMLLNGAANRDPEHFPCPAELRTDRPNLRTHIAFGRGVHSCPGSPLARVEARVSIERILDRTRDIRLSPEHHGPAEARRFDYEPTWMLRGLSKLHLEFTPMGAGS</sequence>
<evidence type="ECO:0000256" key="1">
    <source>
        <dbReference type="ARBA" id="ARBA00010617"/>
    </source>
</evidence>
<evidence type="ECO:0000313" key="4">
    <source>
        <dbReference type="Proteomes" id="UP001165269"/>
    </source>
</evidence>
<protein>
    <submittedName>
        <fullName evidence="3">Cytochrome P450</fullName>
    </submittedName>
</protein>
<dbReference type="PRINTS" id="PR00359">
    <property type="entry name" value="BP450"/>
</dbReference>
<dbReference type="PROSITE" id="PS00086">
    <property type="entry name" value="CYTOCHROME_P450"/>
    <property type="match status" value="1"/>
</dbReference>
<dbReference type="InterPro" id="IPR036396">
    <property type="entry name" value="Cyt_P450_sf"/>
</dbReference>
<dbReference type="PRINTS" id="PR00385">
    <property type="entry name" value="P450"/>
</dbReference>
<name>A0ABS9Y884_9ACTN</name>
<dbReference type="RefSeq" id="WP_242766703.1">
    <property type="nucleotide sequence ID" value="NZ_JALDAY010000006.1"/>
</dbReference>
<proteinExistence type="inferred from homology"/>
<dbReference type="PANTHER" id="PTHR46696">
    <property type="entry name" value="P450, PUTATIVE (EUROFUNG)-RELATED"/>
    <property type="match status" value="1"/>
</dbReference>
<keyword evidence="2" id="KW-0408">Iron</keyword>
<dbReference type="Gene3D" id="1.10.630.10">
    <property type="entry name" value="Cytochrome P450"/>
    <property type="match status" value="1"/>
</dbReference>